<reference evidence="9 10" key="1">
    <citation type="submission" date="2018-04" db="EMBL/GenBank/DDBJ databases">
        <authorList>
            <person name="Li J."/>
        </authorList>
    </citation>
    <scope>NUCLEOTIDE SEQUENCE [LARGE SCALE GENOMIC DNA]</scope>
    <source>
        <strain evidence="10">30A</strain>
    </source>
</reference>
<dbReference type="PANTHER" id="PTHR38596">
    <property type="entry name" value="UPF0114 PROTEIN YQHA"/>
    <property type="match status" value="1"/>
</dbReference>
<feature type="transmembrane region" description="Helical" evidence="7">
    <location>
        <begin position="151"/>
        <end position="171"/>
    </location>
</feature>
<dbReference type="OrthoDB" id="9773429at2"/>
<dbReference type="GO" id="GO:0005886">
    <property type="term" value="C:plasma membrane"/>
    <property type="evidence" value="ECO:0007669"/>
    <property type="project" value="UniProtKB-SubCell"/>
</dbReference>
<feature type="compositionally biased region" description="Low complexity" evidence="8">
    <location>
        <begin position="11"/>
        <end position="25"/>
    </location>
</feature>
<dbReference type="KEGG" id="agm:DCE93_09135"/>
<protein>
    <recommendedName>
        <fullName evidence="7">UPF0114 protein DCE93_09135</fullName>
    </recommendedName>
</protein>
<evidence type="ECO:0000256" key="5">
    <source>
        <dbReference type="ARBA" id="ARBA00022989"/>
    </source>
</evidence>
<dbReference type="InterPro" id="IPR020761">
    <property type="entry name" value="UPF0114_bac"/>
</dbReference>
<evidence type="ECO:0000313" key="10">
    <source>
        <dbReference type="Proteomes" id="UP000244729"/>
    </source>
</evidence>
<evidence type="ECO:0000256" key="6">
    <source>
        <dbReference type="ARBA" id="ARBA00023136"/>
    </source>
</evidence>
<dbReference type="AlphaFoldDB" id="A0A2S0WWU1"/>
<feature type="transmembrane region" description="Helical" evidence="7">
    <location>
        <begin position="246"/>
        <end position="266"/>
    </location>
</feature>
<comment type="subcellular location">
    <subcellularLocation>
        <location evidence="1 7">Cell membrane</location>
        <topology evidence="1 7">Multi-pass membrane protein</topology>
    </subcellularLocation>
</comment>
<gene>
    <name evidence="9" type="ORF">DCE93_09135</name>
</gene>
<evidence type="ECO:0000313" key="9">
    <source>
        <dbReference type="EMBL" id="AWB95806.1"/>
    </source>
</evidence>
<comment type="similarity">
    <text evidence="2 7">Belongs to the UPF0114 family.</text>
</comment>
<keyword evidence="10" id="KW-1185">Reference proteome</keyword>
<dbReference type="Proteomes" id="UP000244729">
    <property type="component" value="Chromosome"/>
</dbReference>
<dbReference type="NCBIfam" id="TIGR00645">
    <property type="entry name" value="HI0507"/>
    <property type="match status" value="1"/>
</dbReference>
<proteinExistence type="inferred from homology"/>
<keyword evidence="5 7" id="KW-1133">Transmembrane helix</keyword>
<keyword evidence="3 7" id="KW-1003">Cell membrane</keyword>
<evidence type="ECO:0000256" key="2">
    <source>
        <dbReference type="ARBA" id="ARBA00005774"/>
    </source>
</evidence>
<dbReference type="Pfam" id="PF03350">
    <property type="entry name" value="UPF0114"/>
    <property type="match status" value="1"/>
</dbReference>
<evidence type="ECO:0000256" key="1">
    <source>
        <dbReference type="ARBA" id="ARBA00004651"/>
    </source>
</evidence>
<evidence type="ECO:0000256" key="8">
    <source>
        <dbReference type="SAM" id="MobiDB-lite"/>
    </source>
</evidence>
<keyword evidence="6 7" id="KW-0472">Membrane</keyword>
<keyword evidence="4 7" id="KW-0812">Transmembrane</keyword>
<feature type="transmembrane region" description="Helical" evidence="7">
    <location>
        <begin position="111"/>
        <end position="131"/>
    </location>
</feature>
<feature type="transmembrane region" description="Helical" evidence="7">
    <location>
        <begin position="205"/>
        <end position="222"/>
    </location>
</feature>
<sequence length="309" mass="33343">MRGRRNPKVSPPACTGPTPGAATTALVLTIVGRGRASRDTPLRFRESSRNGRATGRTRAQASVPFAPVESWSAREGAPVSPTPPVRQYRPSPGSALVGYAIFASRWLQAPLYLGLIVAQAIYVVVFMVELWHLGEGVIAHPEKIEEADIMLAVLGLIDVVMIANLLIMVIIGGYETFVSRINVDGHPDQPEWLSHVNANVLKVKLAMAIIGISSIHLLKTFIEVGDMTDGVAKGTETGQDYSSEGVMWQVIIHTVFILSALALAWIDRMSYHKVAPHEVHDGVAVAYPDARSGLGGTEAPEFADTDARH</sequence>
<organism evidence="9 10">
    <name type="scientific">Agromyces badenianii</name>
    <dbReference type="NCBI Taxonomy" id="2080742"/>
    <lineage>
        <taxon>Bacteria</taxon>
        <taxon>Bacillati</taxon>
        <taxon>Actinomycetota</taxon>
        <taxon>Actinomycetes</taxon>
        <taxon>Micrococcales</taxon>
        <taxon>Microbacteriaceae</taxon>
        <taxon>Agromyces</taxon>
    </lineage>
</organism>
<dbReference type="PANTHER" id="PTHR38596:SF1">
    <property type="entry name" value="UPF0114 PROTEIN YQHA"/>
    <property type="match status" value="1"/>
</dbReference>
<name>A0A2S0WWU1_9MICO</name>
<accession>A0A2S0WWU1</accession>
<feature type="compositionally biased region" description="Basic and acidic residues" evidence="8">
    <location>
        <begin position="36"/>
        <end position="49"/>
    </location>
</feature>
<feature type="region of interest" description="Disordered" evidence="8">
    <location>
        <begin position="1"/>
        <end position="60"/>
    </location>
</feature>
<dbReference type="EMBL" id="CP028913">
    <property type="protein sequence ID" value="AWB95806.1"/>
    <property type="molecule type" value="Genomic_DNA"/>
</dbReference>
<dbReference type="InterPro" id="IPR005134">
    <property type="entry name" value="UPF0114"/>
</dbReference>
<evidence type="ECO:0000256" key="3">
    <source>
        <dbReference type="ARBA" id="ARBA00022475"/>
    </source>
</evidence>
<evidence type="ECO:0000256" key="7">
    <source>
        <dbReference type="HAMAP-Rule" id="MF_00143"/>
    </source>
</evidence>
<evidence type="ECO:0000256" key="4">
    <source>
        <dbReference type="ARBA" id="ARBA00022692"/>
    </source>
</evidence>
<dbReference type="HAMAP" id="MF_00143">
    <property type="entry name" value="UPF0114"/>
    <property type="match status" value="1"/>
</dbReference>